<reference evidence="1 2" key="1">
    <citation type="submission" date="2020-03" db="EMBL/GenBank/DDBJ databases">
        <title>Sequencing the genomes of 1000 actinobacteria strains.</title>
        <authorList>
            <person name="Klenk H.-P."/>
        </authorList>
    </citation>
    <scope>NUCLEOTIDE SEQUENCE [LARGE SCALE GENOMIC DNA]</scope>
    <source>
        <strain evidence="1 2">DSM 18964</strain>
    </source>
</reference>
<accession>A0A846RRN0</accession>
<protein>
    <submittedName>
        <fullName evidence="1">Uncharacterized protein</fullName>
    </submittedName>
</protein>
<keyword evidence="2" id="KW-1185">Reference proteome</keyword>
<dbReference type="RefSeq" id="WP_167950527.1">
    <property type="nucleotide sequence ID" value="NZ_JAATJN010000001.1"/>
</dbReference>
<gene>
    <name evidence="1" type="ORF">BKA07_001719</name>
</gene>
<evidence type="ECO:0000313" key="2">
    <source>
        <dbReference type="Proteomes" id="UP000576792"/>
    </source>
</evidence>
<comment type="caution">
    <text evidence="1">The sequence shown here is derived from an EMBL/GenBank/DDBJ whole genome shotgun (WGS) entry which is preliminary data.</text>
</comment>
<organism evidence="1 2">
    <name type="scientific">Brevibacterium marinum</name>
    <dbReference type="NCBI Taxonomy" id="418643"/>
    <lineage>
        <taxon>Bacteria</taxon>
        <taxon>Bacillati</taxon>
        <taxon>Actinomycetota</taxon>
        <taxon>Actinomycetes</taxon>
        <taxon>Micrococcales</taxon>
        <taxon>Brevibacteriaceae</taxon>
        <taxon>Brevibacterium</taxon>
    </lineage>
</organism>
<dbReference type="EMBL" id="JAATJN010000001">
    <property type="protein sequence ID" value="NJC56684.1"/>
    <property type="molecule type" value="Genomic_DNA"/>
</dbReference>
<proteinExistence type="predicted"/>
<dbReference type="Proteomes" id="UP000576792">
    <property type="component" value="Unassembled WGS sequence"/>
</dbReference>
<evidence type="ECO:0000313" key="1">
    <source>
        <dbReference type="EMBL" id="NJC56684.1"/>
    </source>
</evidence>
<dbReference type="AlphaFoldDB" id="A0A846RRN0"/>
<sequence>MPDFVEAHVHCYSEEGERHETMPGLTLCGDVSAVVIDPPELPAVDKELVLDQSALPLGSQGGLVELEFAEAGHHPFGSHRMVDAQRCAHRTIVIGRRDPLTEAVRIDVPPRR</sequence>
<name>A0A846RRN0_9MICO</name>